<sequence length="81" mass="9071">MRPWTPRKGSRKRRGRDAAGRRIRAASVRKDLKKLCDIIPGCGNEGRGDLGVDFIDKVLDYVLLLELKVSLLRGISSMYGV</sequence>
<name>A0ACB9RAX6_9MYRT</name>
<proteinExistence type="predicted"/>
<organism evidence="1 2">
    <name type="scientific">Melastoma candidum</name>
    <dbReference type="NCBI Taxonomy" id="119954"/>
    <lineage>
        <taxon>Eukaryota</taxon>
        <taxon>Viridiplantae</taxon>
        <taxon>Streptophyta</taxon>
        <taxon>Embryophyta</taxon>
        <taxon>Tracheophyta</taxon>
        <taxon>Spermatophyta</taxon>
        <taxon>Magnoliopsida</taxon>
        <taxon>eudicotyledons</taxon>
        <taxon>Gunneridae</taxon>
        <taxon>Pentapetalae</taxon>
        <taxon>rosids</taxon>
        <taxon>malvids</taxon>
        <taxon>Myrtales</taxon>
        <taxon>Melastomataceae</taxon>
        <taxon>Melastomatoideae</taxon>
        <taxon>Melastomateae</taxon>
        <taxon>Melastoma</taxon>
    </lineage>
</organism>
<protein>
    <submittedName>
        <fullName evidence="1">Uncharacterized protein</fullName>
    </submittedName>
</protein>
<comment type="caution">
    <text evidence="1">The sequence shown here is derived from an EMBL/GenBank/DDBJ whole genome shotgun (WGS) entry which is preliminary data.</text>
</comment>
<evidence type="ECO:0000313" key="1">
    <source>
        <dbReference type="EMBL" id="KAI4376276.1"/>
    </source>
</evidence>
<evidence type="ECO:0000313" key="2">
    <source>
        <dbReference type="Proteomes" id="UP001057402"/>
    </source>
</evidence>
<dbReference type="Proteomes" id="UP001057402">
    <property type="component" value="Chromosome 4"/>
</dbReference>
<gene>
    <name evidence="1" type="ORF">MLD38_014058</name>
</gene>
<accession>A0ACB9RAX6</accession>
<reference evidence="2" key="1">
    <citation type="journal article" date="2023" name="Front. Plant Sci.">
        <title>Chromosomal-level genome assembly of Melastoma candidum provides insights into trichome evolution.</title>
        <authorList>
            <person name="Zhong Y."/>
            <person name="Wu W."/>
            <person name="Sun C."/>
            <person name="Zou P."/>
            <person name="Liu Y."/>
            <person name="Dai S."/>
            <person name="Zhou R."/>
        </authorList>
    </citation>
    <scope>NUCLEOTIDE SEQUENCE [LARGE SCALE GENOMIC DNA]</scope>
</reference>
<keyword evidence="2" id="KW-1185">Reference proteome</keyword>
<dbReference type="EMBL" id="CM042883">
    <property type="protein sequence ID" value="KAI4376276.1"/>
    <property type="molecule type" value="Genomic_DNA"/>
</dbReference>